<evidence type="ECO:0000256" key="9">
    <source>
        <dbReference type="ARBA" id="ARBA00031143"/>
    </source>
</evidence>
<evidence type="ECO:0000256" key="6">
    <source>
        <dbReference type="ARBA" id="ARBA00022824"/>
    </source>
</evidence>
<evidence type="ECO:0000256" key="10">
    <source>
        <dbReference type="SAM" id="Phobius"/>
    </source>
</evidence>
<keyword evidence="6" id="KW-0256">Endoplasmic reticulum</keyword>
<keyword evidence="5 10" id="KW-0812">Transmembrane</keyword>
<dbReference type="PANTHER" id="PTHR19315">
    <property type="entry name" value="ER MEMBRANE PROTEIN COMPLEX SUBUNIT 4"/>
    <property type="match status" value="1"/>
</dbReference>
<comment type="subunit">
    <text evidence="3">Component of the ER membrane protein complex (EMC).</text>
</comment>
<keyword evidence="8 10" id="KW-0472">Membrane</keyword>
<evidence type="ECO:0000256" key="3">
    <source>
        <dbReference type="ARBA" id="ARBA00011276"/>
    </source>
</evidence>
<comment type="subcellular location">
    <subcellularLocation>
        <location evidence="1">Endoplasmic reticulum membrane</location>
        <topology evidence="1">Multi-pass membrane protein</topology>
    </subcellularLocation>
</comment>
<dbReference type="Pfam" id="PF06417">
    <property type="entry name" value="EMC4"/>
    <property type="match status" value="1"/>
</dbReference>
<protein>
    <recommendedName>
        <fullName evidence="4">ER membrane protein complex subunit 4</fullName>
    </recommendedName>
    <alternativeName>
        <fullName evidence="9">Transmembrane protein 85</fullName>
    </alternativeName>
</protein>
<name>A0A915EV35_9CEST</name>
<dbReference type="InterPro" id="IPR009445">
    <property type="entry name" value="TMEM85/Emc4"/>
</dbReference>
<dbReference type="AlphaFoldDB" id="A0A915EV35"/>
<evidence type="ECO:0000256" key="8">
    <source>
        <dbReference type="ARBA" id="ARBA00023136"/>
    </source>
</evidence>
<dbReference type="WBParaSite" id="maker-E.canG7_contigs_1297-snap-gene-0.27-mRNA-1">
    <property type="protein sequence ID" value="maker-E.canG7_contigs_1297-snap-gene-0.27-mRNA-1"/>
    <property type="gene ID" value="EcG7_00386"/>
</dbReference>
<proteinExistence type="inferred from homology"/>
<comment type="similarity">
    <text evidence="2">Belongs to the EMC4 family.</text>
</comment>
<sequence length="231" mass="26220">MNSLKTLNKSASDSVELTKLVSKRWNVDFNSRSRIGLTFNGPCDQSLQPIGFSDRTFPHSEAREQDPQLKIKRSWDVALGPLRQIPMNLFIMWMTGNSISIFPIIMVYMMFTRPLQVLFSMQTSIRTLQMIEGEQAPIQCLVFILGNLLMVAMAIYKCHNMGLLPTYASDWLSFIQPSQASSFSTFCDAISTYLNPNLIEQNGQWEALFGDNFKVTLFATCTTNNKSWSLS</sequence>
<reference evidence="12" key="1">
    <citation type="submission" date="2022-11" db="UniProtKB">
        <authorList>
            <consortium name="WormBaseParasite"/>
        </authorList>
    </citation>
    <scope>IDENTIFICATION</scope>
</reference>
<evidence type="ECO:0000256" key="5">
    <source>
        <dbReference type="ARBA" id="ARBA00022692"/>
    </source>
</evidence>
<evidence type="ECO:0000313" key="12">
    <source>
        <dbReference type="WBParaSite" id="maker-E.canG7_contigs_1297-snap-gene-0.27-mRNA-1"/>
    </source>
</evidence>
<evidence type="ECO:0000313" key="11">
    <source>
        <dbReference type="Proteomes" id="UP000887562"/>
    </source>
</evidence>
<evidence type="ECO:0000256" key="2">
    <source>
        <dbReference type="ARBA" id="ARBA00007715"/>
    </source>
</evidence>
<feature type="transmembrane region" description="Helical" evidence="10">
    <location>
        <begin position="136"/>
        <end position="156"/>
    </location>
</feature>
<dbReference type="GO" id="GO:0005789">
    <property type="term" value="C:endoplasmic reticulum membrane"/>
    <property type="evidence" value="ECO:0007669"/>
    <property type="project" value="UniProtKB-SubCell"/>
</dbReference>
<accession>A0A915EV35</accession>
<dbReference type="Proteomes" id="UP000887562">
    <property type="component" value="Unplaced"/>
</dbReference>
<evidence type="ECO:0000256" key="1">
    <source>
        <dbReference type="ARBA" id="ARBA00004477"/>
    </source>
</evidence>
<evidence type="ECO:0000256" key="4">
    <source>
        <dbReference type="ARBA" id="ARBA00020820"/>
    </source>
</evidence>
<keyword evidence="7 10" id="KW-1133">Transmembrane helix</keyword>
<feature type="transmembrane region" description="Helical" evidence="10">
    <location>
        <begin position="89"/>
        <end position="111"/>
    </location>
</feature>
<keyword evidence="11" id="KW-1185">Reference proteome</keyword>
<organism evidence="11 12">
    <name type="scientific">Echinococcus canadensis</name>
    <dbReference type="NCBI Taxonomy" id="519352"/>
    <lineage>
        <taxon>Eukaryota</taxon>
        <taxon>Metazoa</taxon>
        <taxon>Spiralia</taxon>
        <taxon>Lophotrochozoa</taxon>
        <taxon>Platyhelminthes</taxon>
        <taxon>Cestoda</taxon>
        <taxon>Eucestoda</taxon>
        <taxon>Cyclophyllidea</taxon>
        <taxon>Taeniidae</taxon>
        <taxon>Echinococcus</taxon>
        <taxon>Echinococcus canadensis group</taxon>
    </lineage>
</organism>
<evidence type="ECO:0000256" key="7">
    <source>
        <dbReference type="ARBA" id="ARBA00022989"/>
    </source>
</evidence>